<name>A0A286UN16_9AGAM</name>
<feature type="compositionally biased region" description="Polar residues" evidence="1">
    <location>
        <begin position="639"/>
        <end position="673"/>
    </location>
</feature>
<feature type="compositionally biased region" description="Polar residues" evidence="1">
    <location>
        <begin position="796"/>
        <end position="823"/>
    </location>
</feature>
<evidence type="ECO:0000313" key="3">
    <source>
        <dbReference type="Proteomes" id="UP000217199"/>
    </source>
</evidence>
<feature type="compositionally biased region" description="Low complexity" evidence="1">
    <location>
        <begin position="1286"/>
        <end position="1300"/>
    </location>
</feature>
<feature type="compositionally biased region" description="Polar residues" evidence="1">
    <location>
        <begin position="1162"/>
        <end position="1172"/>
    </location>
</feature>
<feature type="compositionally biased region" description="Low complexity" evidence="1">
    <location>
        <begin position="1073"/>
        <end position="1088"/>
    </location>
</feature>
<organism evidence="2 3">
    <name type="scientific">Pyrrhoderma noxium</name>
    <dbReference type="NCBI Taxonomy" id="2282107"/>
    <lineage>
        <taxon>Eukaryota</taxon>
        <taxon>Fungi</taxon>
        <taxon>Dikarya</taxon>
        <taxon>Basidiomycota</taxon>
        <taxon>Agaricomycotina</taxon>
        <taxon>Agaricomycetes</taxon>
        <taxon>Hymenochaetales</taxon>
        <taxon>Hymenochaetaceae</taxon>
        <taxon>Pyrrhoderma</taxon>
    </lineage>
</organism>
<comment type="caution">
    <text evidence="2">The sequence shown here is derived from an EMBL/GenBank/DDBJ whole genome shotgun (WGS) entry which is preliminary data.</text>
</comment>
<dbReference type="Proteomes" id="UP000217199">
    <property type="component" value="Unassembled WGS sequence"/>
</dbReference>
<evidence type="ECO:0000313" key="2">
    <source>
        <dbReference type="EMBL" id="PAV20960.1"/>
    </source>
</evidence>
<feature type="compositionally biased region" description="Low complexity" evidence="1">
    <location>
        <begin position="332"/>
        <end position="347"/>
    </location>
</feature>
<feature type="region of interest" description="Disordered" evidence="1">
    <location>
        <begin position="405"/>
        <end position="519"/>
    </location>
</feature>
<feature type="compositionally biased region" description="Low complexity" evidence="1">
    <location>
        <begin position="824"/>
        <end position="835"/>
    </location>
</feature>
<feature type="region of interest" description="Disordered" evidence="1">
    <location>
        <begin position="301"/>
        <end position="365"/>
    </location>
</feature>
<feature type="compositionally biased region" description="Polar residues" evidence="1">
    <location>
        <begin position="1269"/>
        <end position="1285"/>
    </location>
</feature>
<feature type="compositionally biased region" description="Pro residues" evidence="1">
    <location>
        <begin position="1600"/>
        <end position="1611"/>
    </location>
</feature>
<feature type="region of interest" description="Disordered" evidence="1">
    <location>
        <begin position="711"/>
        <end position="1172"/>
    </location>
</feature>
<accession>A0A286UN16</accession>
<feature type="compositionally biased region" description="Basic and acidic residues" evidence="1">
    <location>
        <begin position="321"/>
        <end position="331"/>
    </location>
</feature>
<feature type="region of interest" description="Disordered" evidence="1">
    <location>
        <begin position="1502"/>
        <end position="1636"/>
    </location>
</feature>
<feature type="region of interest" description="Disordered" evidence="1">
    <location>
        <begin position="205"/>
        <end position="245"/>
    </location>
</feature>
<feature type="region of interest" description="Disordered" evidence="1">
    <location>
        <begin position="601"/>
        <end position="682"/>
    </location>
</feature>
<dbReference type="STRING" id="2282107.A0A286UN16"/>
<feature type="compositionally biased region" description="Low complexity" evidence="1">
    <location>
        <begin position="1050"/>
        <end position="1063"/>
    </location>
</feature>
<feature type="compositionally biased region" description="Polar residues" evidence="1">
    <location>
        <begin position="1335"/>
        <end position="1349"/>
    </location>
</feature>
<feature type="compositionally biased region" description="Polar residues" evidence="1">
    <location>
        <begin position="450"/>
        <end position="462"/>
    </location>
</feature>
<feature type="compositionally biased region" description="Polar residues" evidence="1">
    <location>
        <begin position="494"/>
        <end position="519"/>
    </location>
</feature>
<feature type="compositionally biased region" description="Basic and acidic residues" evidence="1">
    <location>
        <begin position="1139"/>
        <end position="1149"/>
    </location>
</feature>
<feature type="compositionally biased region" description="Polar residues" evidence="1">
    <location>
        <begin position="1525"/>
        <end position="1553"/>
    </location>
</feature>
<feature type="compositionally biased region" description="Low complexity" evidence="1">
    <location>
        <begin position="138"/>
        <end position="149"/>
    </location>
</feature>
<feature type="compositionally biased region" description="Low complexity" evidence="1">
    <location>
        <begin position="749"/>
        <end position="780"/>
    </location>
</feature>
<dbReference type="EMBL" id="NBII01000003">
    <property type="protein sequence ID" value="PAV20960.1"/>
    <property type="molecule type" value="Genomic_DNA"/>
</dbReference>
<feature type="compositionally biased region" description="Polar residues" evidence="1">
    <location>
        <begin position="860"/>
        <end position="907"/>
    </location>
</feature>
<protein>
    <submittedName>
        <fullName evidence="2">Uncharacterized protein</fullName>
    </submittedName>
</protein>
<reference evidence="2 3" key="1">
    <citation type="journal article" date="2017" name="Mol. Ecol.">
        <title>Comparative and population genomic landscape of Phellinus noxius: A hypervariable fungus causing root rot in trees.</title>
        <authorList>
            <person name="Chung C.L."/>
            <person name="Lee T.J."/>
            <person name="Akiba M."/>
            <person name="Lee H.H."/>
            <person name="Kuo T.H."/>
            <person name="Liu D."/>
            <person name="Ke H.M."/>
            <person name="Yokoi T."/>
            <person name="Roa M.B."/>
            <person name="Lu M.J."/>
            <person name="Chang Y.Y."/>
            <person name="Ann P.J."/>
            <person name="Tsai J.N."/>
            <person name="Chen C.Y."/>
            <person name="Tzean S.S."/>
            <person name="Ota Y."/>
            <person name="Hattori T."/>
            <person name="Sahashi N."/>
            <person name="Liou R.F."/>
            <person name="Kikuchi T."/>
            <person name="Tsai I.J."/>
        </authorList>
    </citation>
    <scope>NUCLEOTIDE SEQUENCE [LARGE SCALE GENOMIC DNA]</scope>
    <source>
        <strain evidence="2 3">FFPRI411160</strain>
    </source>
</reference>
<dbReference type="OrthoDB" id="2413468at2759"/>
<feature type="compositionally biased region" description="Low complexity" evidence="1">
    <location>
        <begin position="1025"/>
        <end position="1037"/>
    </location>
</feature>
<feature type="region of interest" description="Disordered" evidence="1">
    <location>
        <begin position="1230"/>
        <end position="1315"/>
    </location>
</feature>
<feature type="compositionally biased region" description="Polar residues" evidence="1">
    <location>
        <begin position="421"/>
        <end position="432"/>
    </location>
</feature>
<feature type="region of interest" description="Disordered" evidence="1">
    <location>
        <begin position="1444"/>
        <end position="1483"/>
    </location>
</feature>
<proteinExistence type="predicted"/>
<feature type="compositionally biased region" description="Basic and acidic residues" evidence="1">
    <location>
        <begin position="1350"/>
        <end position="1365"/>
    </location>
</feature>
<feature type="compositionally biased region" description="Low complexity" evidence="1">
    <location>
        <begin position="471"/>
        <end position="493"/>
    </location>
</feature>
<feature type="region of interest" description="Disordered" evidence="1">
    <location>
        <begin position="1334"/>
        <end position="1377"/>
    </location>
</feature>
<evidence type="ECO:0000256" key="1">
    <source>
        <dbReference type="SAM" id="MobiDB-lite"/>
    </source>
</evidence>
<dbReference type="InParanoid" id="A0A286UN16"/>
<feature type="compositionally biased region" description="Polar residues" evidence="1">
    <location>
        <begin position="301"/>
        <end position="316"/>
    </location>
</feature>
<keyword evidence="3" id="KW-1185">Reference proteome</keyword>
<gene>
    <name evidence="2" type="ORF">PNOK_0358700</name>
</gene>
<feature type="compositionally biased region" description="Polar residues" evidence="1">
    <location>
        <begin position="715"/>
        <end position="730"/>
    </location>
</feature>
<feature type="compositionally biased region" description="Low complexity" evidence="1">
    <location>
        <begin position="919"/>
        <end position="947"/>
    </location>
</feature>
<feature type="compositionally biased region" description="Low complexity" evidence="1">
    <location>
        <begin position="216"/>
        <end position="230"/>
    </location>
</feature>
<feature type="compositionally biased region" description="Polar residues" evidence="1">
    <location>
        <begin position="601"/>
        <end position="622"/>
    </location>
</feature>
<sequence length="1774" mass="189861">MLGDVGPWIRARDWRIGPLNEDPPAREIGQSVNDLDNLTFIPFLLSLSFSLPPTLSGLPTWLDLNQHMSLLSLELNPQSVPYMEPQEVGIDGEVATGFARPRTLRRATSQILSYYASSDAGREYIPPKEDNEGELILGSSSSSDYSYTDTDSDDEYGEDTTLTFVRHDAVEDSTFSTVTSAYSVGNEHENGHGCSVGELEDAYTHSKQSFTETDTRSTTSHTHLTNSNTNMESRTNGNRDGRSSITSDLHAHISENSIKLNGAVANWIDGGEKHKDSPSTHFPSLDNYYQVPHSNSLHTTRLASNTDTESSSTNVPSPVDLNRHLIRDPLGEQHQQQEQSQTVVESSLSAPVLGHRRRTSSRSLGGNDKRRIAIVELREGDVVMNDNGMDGVNMNGGCMRTVELNLPSRQIPDGVRREHSTGSSDSRQQQQLGRPPFTFGRAFAPAGETRSPSTSSVDSNSEYKLDPTSISATFSPLSRSPSSVSRTSTNTSNWIKSPLSSSQSLGTGSETSPNSFNATPNSLLARRGFAHGTFALVAPPDASPSAYTNLNYYTPPLSAPVGRAQPHVRNRDSPSAAEELDVAARNFDVLSAAQSYLSSSHQDARGLNSTEFSASPQGGNSSHHQRSQSEAVGSKRTYYENNTFSQEDQSTSNGDYEPSSNNSSIGGRNTRPNHQLRKSSRDIGIVGTSVAISPTSGRFIMDIRLDETQGRGEDTANTLPVSPIFQTPSPDSDGALTPGEKSSSTVSLANGAGSTSTHSTSVVATNSTTSASNNGASFASPSPFSKEMRERRRTQKQQSRPAQNASTPNGNTNTSAVSRNGAETSSSHVTSGSSTPLRSAQDEKATRSTGISSQEERQSAHSTRTHVSPTSTPDTGATSPSSIHTPQASSQSRHTQVQSRTPQEPHSSRIHNQSRSHAQTRIQSQSPTSSQSYSHSHSHTNSSSHVLHSTRKNATPTSPTPPSTPPVNSAPDAGTSSSYLYYQPGIHATAGPLPPPPRQVLPPGLISNSSRKRDSPPPRPPRLHAPGSGSGASSLAKKPSDGSIVNDPRQQQIQTPSQTGQVQADTKRDQQITSVPSPGVTPPTTSEVFAEPQHPQDQGEDSEGISSHGHSSSLHKREGAFSATSVIITDATPPRPTLQRKEEQSKPEAQEESSIMRHKSTMSDPTSNNNKLSSVIEGEISSVPTAIPKDATTPTDIVNKKLVSSVPLERADSKGSEKILFTRRSAIDLRRESSRATFKGESTPSVTRSASSDYSDDDGVVVEKPLPGLQTSSLGPPHISATTPLSATSAHSHRTASSISEPAHSQGHESTASKLSSKMLDLAIKRFSALPRTPSRLSVSRLSQNSATSQERDRERTSNEKDRGAYEGWNGGIPSPIQPPRMRPVFIAKVKSPWPDAMKFGDVLAKKSPLERAMGYAHKINELAGYDPGLGDWVVNTKFNLTRSGTAAAKRKSASPNSEIRSPTEKPFAFQPRHSSRGSIGSEVTFPKRVDAYVATDLLQKPTEDSTLPQGPPPQLPYPTLAQGPPSSINSSRSMGGNSIRSLPSALTGSKSTGGFFASIGRRSSISKKNDKNGSGSASGTEKGPNKLLSKKHQQQNVMPHPPANAPPAPRPVQIVASPSLPGGPRAPPGRSQSVIAPKVSDQMTGLTDISNKSGASHGSSVGHGYPQHHYGAETDTEGVIGKKPRRLSFKRSSSVAPSTARTTVGGQQMIVNGGNNNHDSFEGIEEQLNRLADLLPHANRTILAGYLRRAGGQDFLAIGRYLDDEKNGLLPKQ</sequence>
<feature type="region of interest" description="Disordered" evidence="1">
    <location>
        <begin position="123"/>
        <end position="157"/>
    </location>
</feature>